<dbReference type="EMBL" id="JRNR01000067">
    <property type="protein sequence ID" value="KGF48919.1"/>
    <property type="molecule type" value="Genomic_DNA"/>
</dbReference>
<accession>A0A096CUG0</accession>
<dbReference type="Proteomes" id="UP000029538">
    <property type="component" value="Unassembled WGS sequence"/>
</dbReference>
<name>A0A096CUG0_9BACT</name>
<feature type="chain" id="PRO_5001918834" description="Collagen-binding protein" evidence="1">
    <location>
        <begin position="20"/>
        <end position="846"/>
    </location>
</feature>
<evidence type="ECO:0000313" key="2">
    <source>
        <dbReference type="EMBL" id="KGF48919.1"/>
    </source>
</evidence>
<evidence type="ECO:0008006" key="4">
    <source>
        <dbReference type="Google" id="ProtNLM"/>
    </source>
</evidence>
<protein>
    <recommendedName>
        <fullName evidence="4">Collagen-binding protein</fullName>
    </recommendedName>
</protein>
<reference evidence="2 3" key="1">
    <citation type="submission" date="2014-07" db="EMBL/GenBank/DDBJ databases">
        <authorList>
            <person name="McCorrison J."/>
            <person name="Sanka R."/>
            <person name="Torralba M."/>
            <person name="Gillis M."/>
            <person name="Haft D.H."/>
            <person name="Methe B."/>
            <person name="Sutton G."/>
            <person name="Nelson K.E."/>
        </authorList>
    </citation>
    <scope>NUCLEOTIDE SEQUENCE [LARGE SCALE GENOMIC DNA]</scope>
    <source>
        <strain evidence="2 3">DNF00882</strain>
    </source>
</reference>
<organism evidence="2 3">
    <name type="scientific">Prevotella disiens DNF00882</name>
    <dbReference type="NCBI Taxonomy" id="1401075"/>
    <lineage>
        <taxon>Bacteria</taxon>
        <taxon>Pseudomonadati</taxon>
        <taxon>Bacteroidota</taxon>
        <taxon>Bacteroidia</taxon>
        <taxon>Bacteroidales</taxon>
        <taxon>Prevotellaceae</taxon>
        <taxon>Prevotella</taxon>
    </lineage>
</organism>
<sequence>MKQAFLIWLILLSAITAKGQILTGQIVSTQNTSVERAAVFLKNGKQTIAYTFSSPNGSFSIDAKGKEFRIIEVRKMGYETISLFISDFKNGQHIVLQEKTNELKEVVVKSQKVRQEGDTLNYLVNSFKTKQDRTIADVLKKMPGIAINEDGSIEYQGKKINKFYIEGMDLLGGKYTQASENIDVNKVKKIQVFERHQPIKALKNTSFSEQAALNIVLGDGAKNVWTHTIDFAVGMAMDRKSDFLYNNRLFSMFFSRKVQSISMYKNNNTGKSIGQEVSPMAAYLDDSAPTDGGILANISLPAPDIETARSRFNQTHLFATNWLFKTKGNNDLRIQLDAMVDKTIQRRTTSTIYTMAGSKAIMEDVSAQSHHNALNAEVLYKQNTDKQYLTNDLRGYIDFDQSDGTSLLNGRNTRQYVKPRQRYLTDKLSFIRNLNGKHSISANAYLSLNYAPDLLLLSNETTERLEKHSMLGGFNTYWGHKVGKFHLNYDFGTDAKLQRMNIEYDSISAKRRYREWRSFVRPTFSYKSNNIHLTASTPLYWTERYYGSQHKSTLTIEPHLYISAMPTPSLTLMGIYNYAWRPNEFSSTIDIPLFTDYITMRQGYGKLDYTLSHFLRTSVEYKDVLKGFFVNIGYSFTNIRNQRMYSQRVINNSYQTFATDFTANSTTHGIDGRMSESWNIAHLTTILGYSYNWSNYKMLIGNSFVPFQTQSANISLSFSLQPIEWFSIEEKSVYRYIRQLSKGNAAFNINPLRSFSHQLKCFLMPGNFQIEWNNELYHSNDHSVSFTYFADISVYYRRKRYEIGLVCNNLLGKNKYIRQQITDTQQIYTATQLRSRDILLKIMLSL</sequence>
<evidence type="ECO:0000256" key="1">
    <source>
        <dbReference type="SAM" id="SignalP"/>
    </source>
</evidence>
<evidence type="ECO:0000313" key="3">
    <source>
        <dbReference type="Proteomes" id="UP000029538"/>
    </source>
</evidence>
<dbReference type="AlphaFoldDB" id="A0A096CUG0"/>
<dbReference type="SUPFAM" id="SSF56935">
    <property type="entry name" value="Porins"/>
    <property type="match status" value="1"/>
</dbReference>
<dbReference type="RefSeq" id="WP_036883525.1">
    <property type="nucleotide sequence ID" value="NZ_JRNR01000067.1"/>
</dbReference>
<keyword evidence="1" id="KW-0732">Signal</keyword>
<gene>
    <name evidence="2" type="ORF">HMPREF0654_07315</name>
</gene>
<feature type="signal peptide" evidence="1">
    <location>
        <begin position="1"/>
        <end position="19"/>
    </location>
</feature>
<proteinExistence type="predicted"/>
<comment type="caution">
    <text evidence="2">The sequence shown here is derived from an EMBL/GenBank/DDBJ whole genome shotgun (WGS) entry which is preliminary data.</text>
</comment>